<keyword evidence="6" id="KW-0808">Transferase</keyword>
<keyword evidence="7 14" id="KW-0812">Transmembrane</keyword>
<dbReference type="InterPro" id="IPR003661">
    <property type="entry name" value="HisK_dim/P_dom"/>
</dbReference>
<protein>
    <recommendedName>
        <fullName evidence="3">histidine kinase</fullName>
        <ecNumber evidence="3">2.7.13.3</ecNumber>
    </recommendedName>
</protein>
<dbReference type="EMBL" id="JACVVD010000003">
    <property type="protein sequence ID" value="MBD0380888.1"/>
    <property type="molecule type" value="Genomic_DNA"/>
</dbReference>
<dbReference type="InterPro" id="IPR005467">
    <property type="entry name" value="His_kinase_dom"/>
</dbReference>
<dbReference type="GO" id="GO:0071555">
    <property type="term" value="P:cell wall organization"/>
    <property type="evidence" value="ECO:0007669"/>
    <property type="project" value="InterPro"/>
</dbReference>
<dbReference type="Gene3D" id="3.30.565.10">
    <property type="entry name" value="Histidine kinase-like ATPase, C-terminal domain"/>
    <property type="match status" value="1"/>
</dbReference>
<sequence length="422" mass="46489">MLIEKLFLNILIVLAPTLVIIAFGEKWRQAQSAYVFGILQGVSSALSLLFAYQALHLFWDLRYVPLIISAIYGGPIAAAINYVIILMTRTYLGGNALLFGYISITLTFLALLFASSKVKGMAGNSRIKMTLFISLIPSVIMLLILISFTRLNKIPMDFDYNPVLAVIFFGIFQALAACLSAMLQEISHERLAMKLEIQKNEKMKTLGELAASIAHEVRNPLTVVKGFLQMMRPNESGKNQKYLDIALGELERTESIINDYLNFAKPKLTKMESFSLTDLLNNISALFTPMAGNSGILITADLQEDIIIHTDRGQLQQALINVVKNAVEATPTNGEVTIRLTCKESQAQIMIKDNGKGMTREQVSRIGTLFFSTKEVGTGLGTALAVRIIESMNGQITYDSKVGIGTKVTITVPLYVGGRKSF</sequence>
<evidence type="ECO:0000256" key="8">
    <source>
        <dbReference type="ARBA" id="ARBA00022741"/>
    </source>
</evidence>
<dbReference type="Pfam" id="PF07694">
    <property type="entry name" value="5TM-5TMR_LYT"/>
    <property type="match status" value="1"/>
</dbReference>
<evidence type="ECO:0000256" key="11">
    <source>
        <dbReference type="ARBA" id="ARBA00022989"/>
    </source>
</evidence>
<evidence type="ECO:0000256" key="3">
    <source>
        <dbReference type="ARBA" id="ARBA00012438"/>
    </source>
</evidence>
<evidence type="ECO:0000256" key="13">
    <source>
        <dbReference type="ARBA" id="ARBA00023136"/>
    </source>
</evidence>
<evidence type="ECO:0000256" key="10">
    <source>
        <dbReference type="ARBA" id="ARBA00022840"/>
    </source>
</evidence>
<dbReference type="EC" id="2.7.13.3" evidence="3"/>
<keyword evidence="13 14" id="KW-0472">Membrane</keyword>
<comment type="subcellular location">
    <subcellularLocation>
        <location evidence="2">Cell membrane</location>
        <topology evidence="2">Multi-pass membrane protein</topology>
    </subcellularLocation>
</comment>
<dbReference type="GO" id="GO:0005524">
    <property type="term" value="F:ATP binding"/>
    <property type="evidence" value="ECO:0007669"/>
    <property type="project" value="UniProtKB-KW"/>
</dbReference>
<feature type="transmembrane region" description="Helical" evidence="14">
    <location>
        <begin position="96"/>
        <end position="115"/>
    </location>
</feature>
<dbReference type="InterPro" id="IPR003594">
    <property type="entry name" value="HATPase_dom"/>
</dbReference>
<dbReference type="Pfam" id="PF02518">
    <property type="entry name" value="HATPase_c"/>
    <property type="match status" value="1"/>
</dbReference>
<dbReference type="GO" id="GO:0005886">
    <property type="term" value="C:plasma membrane"/>
    <property type="evidence" value="ECO:0007669"/>
    <property type="project" value="UniProtKB-SubCell"/>
</dbReference>
<dbReference type="PANTHER" id="PTHR43065:SF10">
    <property type="entry name" value="PEROXIDE STRESS-ACTIVATED HISTIDINE KINASE MAK3"/>
    <property type="match status" value="1"/>
</dbReference>
<feature type="transmembrane region" description="Helical" evidence="14">
    <location>
        <begin position="160"/>
        <end position="183"/>
    </location>
</feature>
<dbReference type="SMART" id="SM00388">
    <property type="entry name" value="HisKA"/>
    <property type="match status" value="1"/>
</dbReference>
<keyword evidence="9" id="KW-0418">Kinase</keyword>
<keyword evidence="5" id="KW-0597">Phosphoprotein</keyword>
<evidence type="ECO:0000256" key="4">
    <source>
        <dbReference type="ARBA" id="ARBA00022475"/>
    </source>
</evidence>
<keyword evidence="4" id="KW-1003">Cell membrane</keyword>
<feature type="domain" description="Histidine kinase" evidence="15">
    <location>
        <begin position="212"/>
        <end position="416"/>
    </location>
</feature>
<proteinExistence type="predicted"/>
<keyword evidence="17" id="KW-1185">Reference proteome</keyword>
<dbReference type="Proteomes" id="UP000650466">
    <property type="component" value="Unassembled WGS sequence"/>
</dbReference>
<dbReference type="AlphaFoldDB" id="A0A926KRC3"/>
<evidence type="ECO:0000256" key="9">
    <source>
        <dbReference type="ARBA" id="ARBA00022777"/>
    </source>
</evidence>
<dbReference type="Pfam" id="PF00512">
    <property type="entry name" value="HisKA"/>
    <property type="match status" value="1"/>
</dbReference>
<comment type="catalytic activity">
    <reaction evidence="1">
        <text>ATP + protein L-histidine = ADP + protein N-phospho-L-histidine.</text>
        <dbReference type="EC" id="2.7.13.3"/>
    </reaction>
</comment>
<keyword evidence="11 14" id="KW-1133">Transmembrane helix</keyword>
<keyword evidence="8" id="KW-0547">Nucleotide-binding</keyword>
<name>A0A926KRC3_9BACL</name>
<reference evidence="16" key="1">
    <citation type="submission" date="2020-09" db="EMBL/GenBank/DDBJ databases">
        <title>Draft Genome Sequence of Paenibacillus sp. WST5.</title>
        <authorList>
            <person name="Bao Z."/>
        </authorList>
    </citation>
    <scope>NUCLEOTIDE SEQUENCE</scope>
    <source>
        <strain evidence="16">WST5</strain>
    </source>
</reference>
<evidence type="ECO:0000256" key="2">
    <source>
        <dbReference type="ARBA" id="ARBA00004651"/>
    </source>
</evidence>
<dbReference type="SUPFAM" id="SSF55874">
    <property type="entry name" value="ATPase domain of HSP90 chaperone/DNA topoisomerase II/histidine kinase"/>
    <property type="match status" value="1"/>
</dbReference>
<feature type="transmembrane region" description="Helical" evidence="14">
    <location>
        <begin position="6"/>
        <end position="24"/>
    </location>
</feature>
<dbReference type="InterPro" id="IPR036097">
    <property type="entry name" value="HisK_dim/P_sf"/>
</dbReference>
<dbReference type="RefSeq" id="WP_188174637.1">
    <property type="nucleotide sequence ID" value="NZ_JACVVD010000003.1"/>
</dbReference>
<evidence type="ECO:0000313" key="16">
    <source>
        <dbReference type="EMBL" id="MBD0380888.1"/>
    </source>
</evidence>
<evidence type="ECO:0000256" key="12">
    <source>
        <dbReference type="ARBA" id="ARBA00023012"/>
    </source>
</evidence>
<evidence type="ECO:0000256" key="7">
    <source>
        <dbReference type="ARBA" id="ARBA00022692"/>
    </source>
</evidence>
<dbReference type="Gene3D" id="1.10.287.130">
    <property type="match status" value="1"/>
</dbReference>
<comment type="caution">
    <text evidence="16">The sequence shown here is derived from an EMBL/GenBank/DDBJ whole genome shotgun (WGS) entry which is preliminary data.</text>
</comment>
<dbReference type="PRINTS" id="PR00344">
    <property type="entry name" value="BCTRLSENSOR"/>
</dbReference>
<feature type="transmembrane region" description="Helical" evidence="14">
    <location>
        <begin position="61"/>
        <end position="84"/>
    </location>
</feature>
<dbReference type="InterPro" id="IPR011620">
    <property type="entry name" value="Sig_transdc_His_kinase_LytS_TM"/>
</dbReference>
<keyword evidence="10 16" id="KW-0067">ATP-binding</keyword>
<accession>A0A926KRC3</accession>
<evidence type="ECO:0000256" key="5">
    <source>
        <dbReference type="ARBA" id="ARBA00022553"/>
    </source>
</evidence>
<dbReference type="PANTHER" id="PTHR43065">
    <property type="entry name" value="SENSOR HISTIDINE KINASE"/>
    <property type="match status" value="1"/>
</dbReference>
<dbReference type="SUPFAM" id="SSF47384">
    <property type="entry name" value="Homodimeric domain of signal transducing histidine kinase"/>
    <property type="match status" value="1"/>
</dbReference>
<dbReference type="CDD" id="cd00082">
    <property type="entry name" value="HisKA"/>
    <property type="match status" value="1"/>
</dbReference>
<dbReference type="PROSITE" id="PS50109">
    <property type="entry name" value="HIS_KIN"/>
    <property type="match status" value="1"/>
</dbReference>
<evidence type="ECO:0000313" key="17">
    <source>
        <dbReference type="Proteomes" id="UP000650466"/>
    </source>
</evidence>
<feature type="transmembrane region" description="Helical" evidence="14">
    <location>
        <begin position="33"/>
        <end position="55"/>
    </location>
</feature>
<evidence type="ECO:0000256" key="14">
    <source>
        <dbReference type="SAM" id="Phobius"/>
    </source>
</evidence>
<dbReference type="SMART" id="SM00387">
    <property type="entry name" value="HATPase_c"/>
    <property type="match status" value="1"/>
</dbReference>
<evidence type="ECO:0000259" key="15">
    <source>
        <dbReference type="PROSITE" id="PS50109"/>
    </source>
</evidence>
<dbReference type="GO" id="GO:0000155">
    <property type="term" value="F:phosphorelay sensor kinase activity"/>
    <property type="evidence" value="ECO:0007669"/>
    <property type="project" value="InterPro"/>
</dbReference>
<dbReference type="InterPro" id="IPR036890">
    <property type="entry name" value="HATPase_C_sf"/>
</dbReference>
<evidence type="ECO:0000256" key="1">
    <source>
        <dbReference type="ARBA" id="ARBA00000085"/>
    </source>
</evidence>
<dbReference type="InterPro" id="IPR004358">
    <property type="entry name" value="Sig_transdc_His_kin-like_C"/>
</dbReference>
<evidence type="ECO:0000256" key="6">
    <source>
        <dbReference type="ARBA" id="ARBA00022679"/>
    </source>
</evidence>
<keyword evidence="12" id="KW-0902">Two-component regulatory system</keyword>
<gene>
    <name evidence="16" type="ORF">ICC18_12225</name>
</gene>
<organism evidence="16 17">
    <name type="scientific">Paenibacillus sedimenti</name>
    <dbReference type="NCBI Taxonomy" id="2770274"/>
    <lineage>
        <taxon>Bacteria</taxon>
        <taxon>Bacillati</taxon>
        <taxon>Bacillota</taxon>
        <taxon>Bacilli</taxon>
        <taxon>Bacillales</taxon>
        <taxon>Paenibacillaceae</taxon>
        <taxon>Paenibacillus</taxon>
    </lineage>
</organism>
<feature type="transmembrane region" description="Helical" evidence="14">
    <location>
        <begin position="127"/>
        <end position="148"/>
    </location>
</feature>